<dbReference type="CDD" id="cd11614">
    <property type="entry name" value="SAF_CpaB_FlgA_like"/>
    <property type="match status" value="1"/>
</dbReference>
<dbReference type="GO" id="GO:0042597">
    <property type="term" value="C:periplasmic space"/>
    <property type="evidence" value="ECO:0007669"/>
    <property type="project" value="UniProtKB-SubCell"/>
</dbReference>
<dbReference type="InterPro" id="IPR013974">
    <property type="entry name" value="SAF"/>
</dbReference>
<keyword evidence="6" id="KW-0969">Cilium</keyword>
<evidence type="ECO:0000313" key="6">
    <source>
        <dbReference type="EMBL" id="PZP45146.1"/>
    </source>
</evidence>
<comment type="function">
    <text evidence="4">Involved in the assembly process of the P-ring formation. It may associate with FlgF on the rod constituting a structure essential for the P-ring assembly or may act as a modulator protein for the P-ring assembly.</text>
</comment>
<dbReference type="InterPro" id="IPR017585">
    <property type="entry name" value="SAF_FlgA"/>
</dbReference>
<evidence type="ECO:0000259" key="5">
    <source>
        <dbReference type="SMART" id="SM00858"/>
    </source>
</evidence>
<feature type="chain" id="PRO_5015796781" description="Flagella basal body P-ring formation protein FlgA" evidence="4">
    <location>
        <begin position="38"/>
        <end position="166"/>
    </location>
</feature>
<proteinExistence type="inferred from homology"/>
<protein>
    <recommendedName>
        <fullName evidence="4">Flagella basal body P-ring formation protein FlgA</fullName>
    </recommendedName>
</protein>
<dbReference type="Proteomes" id="UP000249769">
    <property type="component" value="Unassembled WGS sequence"/>
</dbReference>
<dbReference type="SMART" id="SM00858">
    <property type="entry name" value="SAF"/>
    <property type="match status" value="1"/>
</dbReference>
<accession>A0A2W5GHE3</accession>
<dbReference type="AlphaFoldDB" id="A0A2W5GHE3"/>
<dbReference type="EMBL" id="QFOL01000334">
    <property type="protein sequence ID" value="PZP45146.1"/>
    <property type="molecule type" value="Genomic_DNA"/>
</dbReference>
<name>A0A2W5GHE3_9HYPH</name>
<dbReference type="InterPro" id="IPR039246">
    <property type="entry name" value="Flagellar_FlgA"/>
</dbReference>
<comment type="similarity">
    <text evidence="4">Belongs to the FlgA family.</text>
</comment>
<organism evidence="6 7">
    <name type="scientific">Agrobacterium fabrum</name>
    <dbReference type="NCBI Taxonomy" id="1176649"/>
    <lineage>
        <taxon>Bacteria</taxon>
        <taxon>Pseudomonadati</taxon>
        <taxon>Pseudomonadota</taxon>
        <taxon>Alphaproteobacteria</taxon>
        <taxon>Hyphomicrobiales</taxon>
        <taxon>Rhizobiaceae</taxon>
        <taxon>Rhizobium/Agrobacterium group</taxon>
        <taxon>Agrobacterium</taxon>
        <taxon>Agrobacterium tumefaciens complex</taxon>
    </lineage>
</organism>
<reference evidence="6 7" key="1">
    <citation type="submission" date="2017-08" db="EMBL/GenBank/DDBJ databases">
        <title>Infants hospitalized years apart are colonized by the same room-sourced microbial strains.</title>
        <authorList>
            <person name="Brooks B."/>
            <person name="Olm M.R."/>
            <person name="Firek B.A."/>
            <person name="Baker R."/>
            <person name="Thomas B.C."/>
            <person name="Morowitz M.J."/>
            <person name="Banfield J.F."/>
        </authorList>
    </citation>
    <scope>NUCLEOTIDE SEQUENCE [LARGE SCALE GENOMIC DNA]</scope>
    <source>
        <strain evidence="6">S2_009_000_R2_73</strain>
    </source>
</reference>
<comment type="subcellular location">
    <subcellularLocation>
        <location evidence="1 4">Periplasm</location>
    </subcellularLocation>
</comment>
<keyword evidence="3 4" id="KW-0574">Periplasm</keyword>
<feature type="signal peptide" evidence="4">
    <location>
        <begin position="1"/>
        <end position="37"/>
    </location>
</feature>
<evidence type="ECO:0000256" key="4">
    <source>
        <dbReference type="RuleBase" id="RU362063"/>
    </source>
</evidence>
<dbReference type="GO" id="GO:0044780">
    <property type="term" value="P:bacterial-type flagellum assembly"/>
    <property type="evidence" value="ECO:0007669"/>
    <property type="project" value="InterPro"/>
</dbReference>
<dbReference type="Gene3D" id="2.30.30.760">
    <property type="match status" value="1"/>
</dbReference>
<evidence type="ECO:0000256" key="1">
    <source>
        <dbReference type="ARBA" id="ARBA00004418"/>
    </source>
</evidence>
<keyword evidence="6" id="KW-0282">Flagellum</keyword>
<evidence type="ECO:0000313" key="7">
    <source>
        <dbReference type="Proteomes" id="UP000249769"/>
    </source>
</evidence>
<comment type="caution">
    <text evidence="6">The sequence shown here is derived from an EMBL/GenBank/DDBJ whole genome shotgun (WGS) entry which is preliminary data.</text>
</comment>
<keyword evidence="6" id="KW-0966">Cell projection</keyword>
<evidence type="ECO:0000256" key="3">
    <source>
        <dbReference type="ARBA" id="ARBA00022764"/>
    </source>
</evidence>
<keyword evidence="4" id="KW-1005">Bacterial flagellum biogenesis</keyword>
<dbReference type="PANTHER" id="PTHR36307">
    <property type="entry name" value="FLAGELLA BASAL BODY P-RING FORMATION PROTEIN FLGA"/>
    <property type="match status" value="1"/>
</dbReference>
<dbReference type="NCBIfam" id="TIGR03170">
    <property type="entry name" value="flgA_cterm"/>
    <property type="match status" value="1"/>
</dbReference>
<dbReference type="PANTHER" id="PTHR36307:SF1">
    <property type="entry name" value="FLAGELLA BASAL BODY P-RING FORMATION PROTEIN FLGA"/>
    <property type="match status" value="1"/>
</dbReference>
<dbReference type="Gene3D" id="3.90.1210.10">
    <property type="entry name" value="Antifreeze-like/N-acetylneuraminic acid synthase C-terminal domain"/>
    <property type="match status" value="1"/>
</dbReference>
<feature type="domain" description="SAF" evidence="5">
    <location>
        <begin position="40"/>
        <end position="102"/>
    </location>
</feature>
<keyword evidence="2 4" id="KW-0732">Signal</keyword>
<gene>
    <name evidence="6" type="ORF">DI595_19310</name>
</gene>
<evidence type="ECO:0000256" key="2">
    <source>
        <dbReference type="ARBA" id="ARBA00022729"/>
    </source>
</evidence>
<sequence length="166" mass="17418">MRFGRNNSSYRTALVRLCLASAFSLGALAPASMPALAQAPMALVPVRTIYPGETITPEQVKPVEVTNPNISAGYASDISEVDGMISKQTLLPGRTIPVAALREPSLVVRGTSVKLVFTIGNMTLMASGTPMTDGSVGEVVRVRNIDSGVIVNGTVMKDGTIQVMAK</sequence>
<dbReference type="Pfam" id="PF13144">
    <property type="entry name" value="ChapFlgA"/>
    <property type="match status" value="1"/>
</dbReference>